<comment type="similarity">
    <text evidence="1">Belongs to the CCDC25 family.</text>
</comment>
<evidence type="ECO:0000256" key="4">
    <source>
        <dbReference type="SAM" id="MobiDB-lite"/>
    </source>
</evidence>
<dbReference type="InterPro" id="IPR039730">
    <property type="entry name" value="Jlp2/Ccd25"/>
</dbReference>
<protein>
    <recommendedName>
        <fullName evidence="2">Coiled-coil domain-containing protein 25</fullName>
    </recommendedName>
</protein>
<dbReference type="AlphaFoldDB" id="A0A0N5D2M9"/>
<dbReference type="InterPro" id="IPR008532">
    <property type="entry name" value="NFACT_RNA-bd"/>
</dbReference>
<accession>A0A0N5D2M9</accession>
<evidence type="ECO:0000313" key="6">
    <source>
        <dbReference type="EMBL" id="VDN04563.1"/>
    </source>
</evidence>
<feature type="region of interest" description="Disordered" evidence="4">
    <location>
        <begin position="148"/>
        <end position="208"/>
    </location>
</feature>
<evidence type="ECO:0000256" key="1">
    <source>
        <dbReference type="ARBA" id="ARBA00008998"/>
    </source>
</evidence>
<gene>
    <name evidence="6" type="ORF">TCLT_LOCUS7135</name>
</gene>
<dbReference type="Proteomes" id="UP000276776">
    <property type="component" value="Unassembled WGS sequence"/>
</dbReference>
<dbReference type="EMBL" id="UYYF01004478">
    <property type="protein sequence ID" value="VDN04563.1"/>
    <property type="molecule type" value="Genomic_DNA"/>
</dbReference>
<evidence type="ECO:0000256" key="2">
    <source>
        <dbReference type="ARBA" id="ARBA00016700"/>
    </source>
</evidence>
<dbReference type="OrthoDB" id="200398at2759"/>
<dbReference type="PANTHER" id="PTHR13049:SF2">
    <property type="entry name" value="COILED-COIL DOMAIN-CONTAINING PROTEIN 25"/>
    <property type="match status" value="1"/>
</dbReference>
<sequence length="208" mass="24313">MVIRYFSNVVDPPVMLYMGVDKFENENLIRWGWPEDVWFHVDKISSAHVYARLPPGHTFDNMSEALVEDCAQLVKANSIQGNKINNVDVVYTPWDNLKKTGEMAVGQVGFKDDGRVKKVRVVKRINDIVNRLNKTEVRVEIDYRAERENRDAKERAAEKLRQREKKEAEKAEMERREKERQMRSYDGVFSEEKMSSNYDGGNDSDDFM</sequence>
<reference evidence="8" key="1">
    <citation type="submission" date="2016-04" db="UniProtKB">
        <authorList>
            <consortium name="WormBaseParasite"/>
        </authorList>
    </citation>
    <scope>IDENTIFICATION</scope>
</reference>
<feature type="domain" description="NFACT RNA-binding" evidence="5">
    <location>
        <begin position="4"/>
        <end position="112"/>
    </location>
</feature>
<comment type="subunit">
    <text evidence="3">Interacts (via cytoplasmic region) with ILK.</text>
</comment>
<organism evidence="8">
    <name type="scientific">Thelazia callipaeda</name>
    <name type="common">Oriental eyeworm</name>
    <name type="synonym">Parasitic nematode</name>
    <dbReference type="NCBI Taxonomy" id="103827"/>
    <lineage>
        <taxon>Eukaryota</taxon>
        <taxon>Metazoa</taxon>
        <taxon>Ecdysozoa</taxon>
        <taxon>Nematoda</taxon>
        <taxon>Chromadorea</taxon>
        <taxon>Rhabditida</taxon>
        <taxon>Spirurina</taxon>
        <taxon>Spiruromorpha</taxon>
        <taxon>Thelazioidea</taxon>
        <taxon>Thelaziidae</taxon>
        <taxon>Thelazia</taxon>
    </lineage>
</organism>
<dbReference type="OMA" id="YHDEKAV"/>
<evidence type="ECO:0000313" key="8">
    <source>
        <dbReference type="WBParaSite" id="TCLT_0000714601-mRNA-1"/>
    </source>
</evidence>
<reference evidence="6 7" key="2">
    <citation type="submission" date="2018-11" db="EMBL/GenBank/DDBJ databases">
        <authorList>
            <consortium name="Pathogen Informatics"/>
        </authorList>
    </citation>
    <scope>NUCLEOTIDE SEQUENCE [LARGE SCALE GENOMIC DNA]</scope>
</reference>
<dbReference type="WBParaSite" id="TCLT_0000714601-mRNA-1">
    <property type="protein sequence ID" value="TCLT_0000714601-mRNA-1"/>
    <property type="gene ID" value="TCLT_0000714601"/>
</dbReference>
<name>A0A0N5D2M9_THECL</name>
<keyword evidence="7" id="KW-1185">Reference proteome</keyword>
<dbReference type="PANTHER" id="PTHR13049">
    <property type="entry name" value="DUF814-RELATED"/>
    <property type="match status" value="1"/>
</dbReference>
<feature type="compositionally biased region" description="Basic and acidic residues" evidence="4">
    <location>
        <begin position="148"/>
        <end position="183"/>
    </location>
</feature>
<evidence type="ECO:0000256" key="3">
    <source>
        <dbReference type="ARBA" id="ARBA00024214"/>
    </source>
</evidence>
<dbReference type="Pfam" id="PF05670">
    <property type="entry name" value="NFACT-R_1"/>
    <property type="match status" value="1"/>
</dbReference>
<proteinExistence type="inferred from homology"/>
<dbReference type="STRING" id="103827.A0A0N5D2M9"/>
<evidence type="ECO:0000313" key="7">
    <source>
        <dbReference type="Proteomes" id="UP000276776"/>
    </source>
</evidence>
<evidence type="ECO:0000259" key="5">
    <source>
        <dbReference type="Pfam" id="PF05670"/>
    </source>
</evidence>